<gene>
    <name evidence="1" type="ORF">FAZ19_19690</name>
</gene>
<dbReference type="Proteomes" id="UP000309872">
    <property type="component" value="Unassembled WGS sequence"/>
</dbReference>
<evidence type="ECO:0000313" key="2">
    <source>
        <dbReference type="Proteomes" id="UP000309872"/>
    </source>
</evidence>
<dbReference type="AlphaFoldDB" id="A0A4U0GVT0"/>
<organism evidence="1 2">
    <name type="scientific">Sphingobacterium alkalisoli</name>
    <dbReference type="NCBI Taxonomy" id="1874115"/>
    <lineage>
        <taxon>Bacteria</taxon>
        <taxon>Pseudomonadati</taxon>
        <taxon>Bacteroidota</taxon>
        <taxon>Sphingobacteriia</taxon>
        <taxon>Sphingobacteriales</taxon>
        <taxon>Sphingobacteriaceae</taxon>
        <taxon>Sphingobacterium</taxon>
    </lineage>
</organism>
<protein>
    <submittedName>
        <fullName evidence="1">Uncharacterized protein</fullName>
    </submittedName>
</protein>
<name>A0A4U0GVT0_9SPHI</name>
<reference evidence="1 2" key="1">
    <citation type="submission" date="2019-04" db="EMBL/GenBank/DDBJ databases">
        <title>Sphingobacterium olei sp. nov., isolated from oil-contaminated soil.</title>
        <authorList>
            <person name="Liu B."/>
        </authorList>
    </citation>
    <scope>NUCLEOTIDE SEQUENCE [LARGE SCALE GENOMIC DNA]</scope>
    <source>
        <strain evidence="1 2">Y3L14</strain>
    </source>
</reference>
<evidence type="ECO:0000313" key="1">
    <source>
        <dbReference type="EMBL" id="TJY62694.1"/>
    </source>
</evidence>
<keyword evidence="2" id="KW-1185">Reference proteome</keyword>
<comment type="caution">
    <text evidence="1">The sequence shown here is derived from an EMBL/GenBank/DDBJ whole genome shotgun (WGS) entry which is preliminary data.</text>
</comment>
<dbReference type="EMBL" id="SUKA01000007">
    <property type="protein sequence ID" value="TJY62694.1"/>
    <property type="molecule type" value="Genomic_DNA"/>
</dbReference>
<proteinExistence type="predicted"/>
<sequence>MNKPTAEEPQACLIPADWVIKPINPVENKFLPWLRGDYSYRGTLQGRDISTIIIDEGLDYDAVVRTYFHRIYGVGTFIPKGAPIENVDPFAMRAGVSFPTFTAPQLFNLDYRPWGGDFDLTDVRKEIKKSLQIIITHVNDRLMWGERRKLLKAQRAEWKRRKIK</sequence>
<accession>A0A4U0GVT0</accession>
<dbReference type="RefSeq" id="WP_136822481.1">
    <property type="nucleotide sequence ID" value="NZ_BMJX01000007.1"/>
</dbReference>